<keyword evidence="3" id="KW-1185">Reference proteome</keyword>
<dbReference type="InterPro" id="IPR016181">
    <property type="entry name" value="Acyl_CoA_acyltransferase"/>
</dbReference>
<protein>
    <recommendedName>
        <fullName evidence="1">GCN5-related N-acetyltransferase Rv2170-like domain-containing protein</fullName>
    </recommendedName>
</protein>
<dbReference type="EMBL" id="PGGS01000317">
    <property type="protein sequence ID" value="PNH05288.1"/>
    <property type="molecule type" value="Genomic_DNA"/>
</dbReference>
<proteinExistence type="predicted"/>
<evidence type="ECO:0000259" key="1">
    <source>
        <dbReference type="Pfam" id="PF08445"/>
    </source>
</evidence>
<reference evidence="2 3" key="1">
    <citation type="journal article" date="2017" name="Mol. Biol. Evol.">
        <title>The 4-celled Tetrabaena socialis nuclear genome reveals the essential components for genetic control of cell number at the origin of multicellularity in the volvocine lineage.</title>
        <authorList>
            <person name="Featherston J."/>
            <person name="Arakaki Y."/>
            <person name="Hanschen E.R."/>
            <person name="Ferris P.J."/>
            <person name="Michod R.E."/>
            <person name="Olson B.J.S.C."/>
            <person name="Nozaki H."/>
            <person name="Durand P.M."/>
        </authorList>
    </citation>
    <scope>NUCLEOTIDE SEQUENCE [LARGE SCALE GENOMIC DNA]</scope>
    <source>
        <strain evidence="2 3">NIES-571</strain>
    </source>
</reference>
<dbReference type="PANTHER" id="PTHR20958:SF6">
    <property type="entry name" value="GLYCINE N-ACYLTRANSFERASE-LIKE PROTEIN"/>
    <property type="match status" value="1"/>
</dbReference>
<dbReference type="AlphaFoldDB" id="A0A2J7ZYE9"/>
<comment type="caution">
    <text evidence="2">The sequence shown here is derived from an EMBL/GenBank/DDBJ whole genome shotgun (WGS) entry which is preliminary data.</text>
</comment>
<dbReference type="InterPro" id="IPR053225">
    <property type="entry name" value="Acyl-CoA_N-acyltransferase"/>
</dbReference>
<organism evidence="2 3">
    <name type="scientific">Tetrabaena socialis</name>
    <dbReference type="NCBI Taxonomy" id="47790"/>
    <lineage>
        <taxon>Eukaryota</taxon>
        <taxon>Viridiplantae</taxon>
        <taxon>Chlorophyta</taxon>
        <taxon>core chlorophytes</taxon>
        <taxon>Chlorophyceae</taxon>
        <taxon>CS clade</taxon>
        <taxon>Chlamydomonadales</taxon>
        <taxon>Tetrabaenaceae</taxon>
        <taxon>Tetrabaena</taxon>
    </lineage>
</organism>
<evidence type="ECO:0000313" key="2">
    <source>
        <dbReference type="EMBL" id="PNH05288.1"/>
    </source>
</evidence>
<dbReference type="Gene3D" id="3.40.630.30">
    <property type="match status" value="1"/>
</dbReference>
<dbReference type="InterPro" id="IPR013653">
    <property type="entry name" value="GCN5-like_dom"/>
</dbReference>
<evidence type="ECO:0000313" key="3">
    <source>
        <dbReference type="Proteomes" id="UP000236333"/>
    </source>
</evidence>
<dbReference type="PANTHER" id="PTHR20958">
    <property type="entry name" value="GLYCINE N-ACYLTRANSFERASE-LIKE PROTEIN"/>
    <property type="match status" value="1"/>
</dbReference>
<dbReference type="SUPFAM" id="SSF55729">
    <property type="entry name" value="Acyl-CoA N-acyltransferases (Nat)"/>
    <property type="match status" value="1"/>
</dbReference>
<dbReference type="GO" id="GO:0016747">
    <property type="term" value="F:acyltransferase activity, transferring groups other than amino-acyl groups"/>
    <property type="evidence" value="ECO:0007669"/>
    <property type="project" value="InterPro"/>
</dbReference>
<accession>A0A2J7ZYE9</accession>
<dbReference type="Proteomes" id="UP000236333">
    <property type="component" value="Unassembled WGS sequence"/>
</dbReference>
<name>A0A2J7ZYE9_9CHLO</name>
<gene>
    <name evidence="2" type="ORF">TSOC_008477</name>
</gene>
<sequence>MDGCLHLLPQNRPELLDALLARCPVLNDPQRAAQILAYPHCERRVYVAAPGHDTLPGTHPAYDNSTYEEQLLQAARWCQVVVVYSLSPGRSSYSVFVQVREAEGGGARGAAGGALQLEGTCEEAQATGLPYALDALRTEADVQIVNRHWMYRSPYSLPLVRLLVAHRHTVCARLQPSSVAALSGSPSIFDATGAPSPQLLAAADCPGSLEGHEEGGAGGAAEAGSRGGEGSAVAWILQYGDGSIGMVHTLEAHRRCGLMRACVLEMLRRLQADLEQRVSGGCSGAGRAGQQTDAYVFIVPDNTSSVKLFEGLGFRPSSEPFHWFGVESSS</sequence>
<dbReference type="Pfam" id="PF08445">
    <property type="entry name" value="FR47"/>
    <property type="match status" value="1"/>
</dbReference>
<feature type="domain" description="GCN5-related N-acetyltransferase Rv2170-like" evidence="1">
    <location>
        <begin position="227"/>
        <end position="272"/>
    </location>
</feature>
<dbReference type="OrthoDB" id="61870at2759"/>